<accession>T1JBB9</accession>
<dbReference type="HOGENOM" id="CLU_086133_2_0_1"/>
<dbReference type="GO" id="GO:0000139">
    <property type="term" value="C:Golgi membrane"/>
    <property type="evidence" value="ECO:0007669"/>
    <property type="project" value="UniProtKB-SubCell"/>
</dbReference>
<dbReference type="GO" id="GO:0015031">
    <property type="term" value="P:protein transport"/>
    <property type="evidence" value="ECO:0007669"/>
    <property type="project" value="UniProtKB-KW"/>
</dbReference>
<dbReference type="AlphaFoldDB" id="T1JBB9"/>
<dbReference type="EnsemblMetazoa" id="SMAR011059-RA">
    <property type="protein sequence ID" value="SMAR011059-PA"/>
    <property type="gene ID" value="SMAR011059"/>
</dbReference>
<dbReference type="EMBL" id="JH432010">
    <property type="status" value="NOT_ANNOTATED_CDS"/>
    <property type="molecule type" value="Genomic_DNA"/>
</dbReference>
<protein>
    <recommendedName>
        <fullName evidence="10">t-SNARE coiled-coil homology domain-containing protein</fullName>
    </recommendedName>
</protein>
<evidence type="ECO:0000256" key="5">
    <source>
        <dbReference type="ARBA" id="ARBA00022989"/>
    </source>
</evidence>
<dbReference type="Proteomes" id="UP000014500">
    <property type="component" value="Unassembled WGS sequence"/>
</dbReference>
<name>T1JBB9_STRMM</name>
<dbReference type="InterPro" id="IPR000727">
    <property type="entry name" value="T_SNARE_dom"/>
</dbReference>
<keyword evidence="2" id="KW-0813">Transport</keyword>
<evidence type="ECO:0000313" key="11">
    <source>
        <dbReference type="EnsemblMetazoa" id="SMAR011059-PA"/>
    </source>
</evidence>
<keyword evidence="4" id="KW-0653">Protein transport</keyword>
<evidence type="ECO:0000256" key="8">
    <source>
        <dbReference type="ARBA" id="ARBA00046280"/>
    </source>
</evidence>
<keyword evidence="3 9" id="KW-0812">Transmembrane</keyword>
<dbReference type="CDD" id="cd15853">
    <property type="entry name" value="SNARE_Bet1"/>
    <property type="match status" value="1"/>
</dbReference>
<dbReference type="STRING" id="126957.T1JBB9"/>
<dbReference type="OMA" id="HDEVENH"/>
<dbReference type="PhylomeDB" id="T1JBB9"/>
<evidence type="ECO:0000256" key="3">
    <source>
        <dbReference type="ARBA" id="ARBA00022692"/>
    </source>
</evidence>
<organism evidence="11 12">
    <name type="scientific">Strigamia maritima</name>
    <name type="common">European centipede</name>
    <name type="synonym">Geophilus maritimus</name>
    <dbReference type="NCBI Taxonomy" id="126957"/>
    <lineage>
        <taxon>Eukaryota</taxon>
        <taxon>Metazoa</taxon>
        <taxon>Ecdysozoa</taxon>
        <taxon>Arthropoda</taxon>
        <taxon>Myriapoda</taxon>
        <taxon>Chilopoda</taxon>
        <taxon>Pleurostigmophora</taxon>
        <taxon>Geophilomorpha</taxon>
        <taxon>Linotaeniidae</taxon>
        <taxon>Strigamia</taxon>
    </lineage>
</organism>
<dbReference type="PROSITE" id="PS50192">
    <property type="entry name" value="T_SNARE"/>
    <property type="match status" value="1"/>
</dbReference>
<reference evidence="11" key="2">
    <citation type="submission" date="2015-02" db="UniProtKB">
        <authorList>
            <consortium name="EnsemblMetazoa"/>
        </authorList>
    </citation>
    <scope>IDENTIFICATION</scope>
</reference>
<evidence type="ECO:0000256" key="9">
    <source>
        <dbReference type="SAM" id="Phobius"/>
    </source>
</evidence>
<sequence>MATSQITPITFNARVNLLQVWALNGWHIARYRSAKQKMASWSRQDEMLDNENQLQADHLAGKVSRLKNLAFDIETETKEHNFLLNNVDSDFDGSTGLLSGSSSRIHKMLNRGQSNRKVMCYVSGGLVLIFCICYYLVFVRTQR</sequence>
<evidence type="ECO:0000256" key="7">
    <source>
        <dbReference type="ARBA" id="ARBA00023136"/>
    </source>
</evidence>
<evidence type="ECO:0000256" key="4">
    <source>
        <dbReference type="ARBA" id="ARBA00022927"/>
    </source>
</evidence>
<evidence type="ECO:0000313" key="12">
    <source>
        <dbReference type="Proteomes" id="UP000014500"/>
    </source>
</evidence>
<dbReference type="InterPro" id="IPR039899">
    <property type="entry name" value="BET1_SNARE"/>
</dbReference>
<evidence type="ECO:0000256" key="1">
    <source>
        <dbReference type="ARBA" id="ARBA00004394"/>
    </source>
</evidence>
<evidence type="ECO:0000256" key="2">
    <source>
        <dbReference type="ARBA" id="ARBA00022448"/>
    </source>
</evidence>
<evidence type="ECO:0000259" key="10">
    <source>
        <dbReference type="PROSITE" id="PS50192"/>
    </source>
</evidence>
<dbReference type="eggNOG" id="KOG3385">
    <property type="taxonomic scope" value="Eukaryota"/>
</dbReference>
<keyword evidence="12" id="KW-1185">Reference proteome</keyword>
<dbReference type="PANTHER" id="PTHR12791">
    <property type="entry name" value="GOLGI SNARE BET1-RELATED"/>
    <property type="match status" value="1"/>
</dbReference>
<reference evidence="12" key="1">
    <citation type="submission" date="2011-05" db="EMBL/GenBank/DDBJ databases">
        <authorList>
            <person name="Richards S.R."/>
            <person name="Qu J."/>
            <person name="Jiang H."/>
            <person name="Jhangiani S.N."/>
            <person name="Agravi P."/>
            <person name="Goodspeed R."/>
            <person name="Gross S."/>
            <person name="Mandapat C."/>
            <person name="Jackson L."/>
            <person name="Mathew T."/>
            <person name="Pu L."/>
            <person name="Thornton R."/>
            <person name="Saada N."/>
            <person name="Wilczek-Boney K.B."/>
            <person name="Lee S."/>
            <person name="Kovar C."/>
            <person name="Wu Y."/>
            <person name="Scherer S.E."/>
            <person name="Worley K.C."/>
            <person name="Muzny D.M."/>
            <person name="Gibbs R."/>
        </authorList>
    </citation>
    <scope>NUCLEOTIDE SEQUENCE</scope>
    <source>
        <strain evidence="12">Brora</strain>
    </source>
</reference>
<evidence type="ECO:0000256" key="6">
    <source>
        <dbReference type="ARBA" id="ARBA00023034"/>
    </source>
</evidence>
<feature type="domain" description="T-SNARE coiled-coil homology" evidence="10">
    <location>
        <begin position="46"/>
        <end position="108"/>
    </location>
</feature>
<comment type="subcellular location">
    <subcellularLocation>
        <location evidence="8">Endomembrane system</location>
        <topology evidence="8">Single-pass type IV membrane protein</topology>
    </subcellularLocation>
    <subcellularLocation>
        <location evidence="1">Golgi apparatus membrane</location>
    </subcellularLocation>
</comment>
<keyword evidence="5 9" id="KW-1133">Transmembrane helix</keyword>
<keyword evidence="6" id="KW-0333">Golgi apparatus</keyword>
<dbReference type="Gene3D" id="1.20.5.110">
    <property type="match status" value="1"/>
</dbReference>
<dbReference type="SUPFAM" id="SSF58038">
    <property type="entry name" value="SNARE fusion complex"/>
    <property type="match status" value="1"/>
</dbReference>
<feature type="transmembrane region" description="Helical" evidence="9">
    <location>
        <begin position="118"/>
        <end position="137"/>
    </location>
</feature>
<proteinExistence type="predicted"/>
<keyword evidence="7 9" id="KW-0472">Membrane</keyword>